<dbReference type="Proteomes" id="UP001221686">
    <property type="component" value="Unassembled WGS sequence"/>
</dbReference>
<dbReference type="InterPro" id="IPR009078">
    <property type="entry name" value="Ferritin-like_SF"/>
</dbReference>
<feature type="chain" id="PRO_5045171545" evidence="2">
    <location>
        <begin position="26"/>
        <end position="421"/>
    </location>
</feature>
<keyword evidence="4" id="KW-1185">Reference proteome</keyword>
<accession>A0ABT5E6Q5</accession>
<feature type="region of interest" description="Disordered" evidence="1">
    <location>
        <begin position="50"/>
        <end position="82"/>
    </location>
</feature>
<name>A0ABT5E6Q5_9BACT</name>
<organism evidence="3 4">
    <name type="scientific">Nannocystis bainbridge</name>
    <dbReference type="NCBI Taxonomy" id="2995303"/>
    <lineage>
        <taxon>Bacteria</taxon>
        <taxon>Pseudomonadati</taxon>
        <taxon>Myxococcota</taxon>
        <taxon>Polyangia</taxon>
        <taxon>Nannocystales</taxon>
        <taxon>Nannocystaceae</taxon>
        <taxon>Nannocystis</taxon>
    </lineage>
</organism>
<dbReference type="RefSeq" id="WP_272090047.1">
    <property type="nucleotide sequence ID" value="NZ_JAQNDL010000003.1"/>
</dbReference>
<keyword evidence="2" id="KW-0732">Signal</keyword>
<dbReference type="Gene3D" id="1.10.620.20">
    <property type="entry name" value="Ribonucleotide Reductase, subunit A"/>
    <property type="match status" value="1"/>
</dbReference>
<evidence type="ECO:0000313" key="3">
    <source>
        <dbReference type="EMBL" id="MDC0721544.1"/>
    </source>
</evidence>
<dbReference type="InterPro" id="IPR012348">
    <property type="entry name" value="RNR-like"/>
</dbReference>
<sequence length="421" mass="43538">MIRDVLALRSRLQVASLSLLTAAGCAPPSAPQVAPVAVTKQVAPVADTKQVAPVAADPPKPEQPPTTPETAPPTPPEAEPRIAQYPRATCPTHTWSNTVDEANKRASDGERRLDCPIQIHALPRAPGQTGPTDGFPGSAYLDDDATRALGAGHCSYTWTTPCPGGRPLLTDDGPRVADIVPDAAWLAELAPADPLPAPLRAAIADAWLQDARSEHASIASFARATLELLALAAPPALVAASQKASLEEIDHAQRCFALASHYAGAPLGPGPLHAVPIRDADLVRLACDTFVEGCVGETIAALIATRAARRCADTTVAATLTKIADDEAEHAALAWATVAWAITRGGEDVRAAVRALAGRLHAEVVAAAAPPAHPSAAVLAHHGRLDAAAEHACRVEAWQHLIGGALEELCACPTPDAHAPA</sequence>
<evidence type="ECO:0000256" key="1">
    <source>
        <dbReference type="SAM" id="MobiDB-lite"/>
    </source>
</evidence>
<feature type="signal peptide" evidence="2">
    <location>
        <begin position="1"/>
        <end position="25"/>
    </location>
</feature>
<feature type="compositionally biased region" description="Pro residues" evidence="1">
    <location>
        <begin position="56"/>
        <end position="77"/>
    </location>
</feature>
<proteinExistence type="predicted"/>
<dbReference type="EMBL" id="JAQNDL010000003">
    <property type="protein sequence ID" value="MDC0721544.1"/>
    <property type="molecule type" value="Genomic_DNA"/>
</dbReference>
<protein>
    <submittedName>
        <fullName evidence="3">Ferritin-like domain-containing protein</fullName>
    </submittedName>
</protein>
<dbReference type="CDD" id="cd00657">
    <property type="entry name" value="Ferritin_like"/>
    <property type="match status" value="1"/>
</dbReference>
<gene>
    <name evidence="3" type="ORF">POL25_31845</name>
</gene>
<dbReference type="PROSITE" id="PS51257">
    <property type="entry name" value="PROKAR_LIPOPROTEIN"/>
    <property type="match status" value="1"/>
</dbReference>
<dbReference type="SUPFAM" id="SSF47240">
    <property type="entry name" value="Ferritin-like"/>
    <property type="match status" value="1"/>
</dbReference>
<comment type="caution">
    <text evidence="3">The sequence shown here is derived from an EMBL/GenBank/DDBJ whole genome shotgun (WGS) entry which is preliminary data.</text>
</comment>
<reference evidence="3 4" key="1">
    <citation type="submission" date="2022-11" db="EMBL/GenBank/DDBJ databases">
        <title>Minimal conservation of predation-associated metabolite biosynthetic gene clusters underscores biosynthetic potential of Myxococcota including descriptions for ten novel species: Archangium lansinium sp. nov., Myxococcus landrumus sp. nov., Nannocystis bai.</title>
        <authorList>
            <person name="Ahearne A."/>
            <person name="Stevens C."/>
            <person name="Dowd S."/>
        </authorList>
    </citation>
    <scope>NUCLEOTIDE SEQUENCE [LARGE SCALE GENOMIC DNA]</scope>
    <source>
        <strain evidence="3 4">BB15-2</strain>
    </source>
</reference>
<evidence type="ECO:0000256" key="2">
    <source>
        <dbReference type="SAM" id="SignalP"/>
    </source>
</evidence>
<evidence type="ECO:0000313" key="4">
    <source>
        <dbReference type="Proteomes" id="UP001221686"/>
    </source>
</evidence>